<evidence type="ECO:0000313" key="3">
    <source>
        <dbReference type="Proteomes" id="UP000261580"/>
    </source>
</evidence>
<keyword evidence="3" id="KW-1185">Reference proteome</keyword>
<proteinExistence type="predicted"/>
<organism evidence="2 3">
    <name type="scientific">Neolamprologus brichardi</name>
    <name type="common">Fairy cichlid</name>
    <name type="synonym">Lamprologus brichardi</name>
    <dbReference type="NCBI Taxonomy" id="32507"/>
    <lineage>
        <taxon>Eukaryota</taxon>
        <taxon>Metazoa</taxon>
        <taxon>Chordata</taxon>
        <taxon>Craniata</taxon>
        <taxon>Vertebrata</taxon>
        <taxon>Euteleostomi</taxon>
        <taxon>Actinopterygii</taxon>
        <taxon>Neopterygii</taxon>
        <taxon>Teleostei</taxon>
        <taxon>Neoteleostei</taxon>
        <taxon>Acanthomorphata</taxon>
        <taxon>Ovalentaria</taxon>
        <taxon>Cichlomorphae</taxon>
        <taxon>Cichliformes</taxon>
        <taxon>Cichlidae</taxon>
        <taxon>African cichlids</taxon>
        <taxon>Pseudocrenilabrinae</taxon>
        <taxon>Lamprologini</taxon>
        <taxon>Neolamprologus</taxon>
    </lineage>
</organism>
<feature type="chain" id="PRO_5018607677" description="Centrosomal protein 68" evidence="1">
    <location>
        <begin position="19"/>
        <end position="533"/>
    </location>
</feature>
<dbReference type="Proteomes" id="UP000261580">
    <property type="component" value="Unassembled WGS sequence"/>
</dbReference>
<protein>
    <recommendedName>
        <fullName evidence="4">Centrosomal protein 68</fullName>
    </recommendedName>
</protein>
<feature type="signal peptide" evidence="1">
    <location>
        <begin position="1"/>
        <end position="18"/>
    </location>
</feature>
<keyword evidence="1" id="KW-0732">Signal</keyword>
<dbReference type="Bgee" id="ENSNBRG00000024240">
    <property type="expression patterns" value="Expressed in blood and 7 other cell types or tissues"/>
</dbReference>
<evidence type="ECO:0000313" key="2">
    <source>
        <dbReference type="Ensembl" id="ENSNBRP00000031908.1"/>
    </source>
</evidence>
<reference evidence="2" key="2">
    <citation type="submission" date="2025-09" db="UniProtKB">
        <authorList>
            <consortium name="Ensembl"/>
        </authorList>
    </citation>
    <scope>IDENTIFICATION</scope>
</reference>
<dbReference type="STRING" id="32507.ENSNBRP00000031908"/>
<evidence type="ECO:0000256" key="1">
    <source>
        <dbReference type="SAM" id="SignalP"/>
    </source>
</evidence>
<evidence type="ECO:0008006" key="4">
    <source>
        <dbReference type="Google" id="ProtNLM"/>
    </source>
</evidence>
<reference evidence="2" key="1">
    <citation type="submission" date="2025-08" db="UniProtKB">
        <authorList>
            <consortium name="Ensembl"/>
        </authorList>
    </citation>
    <scope>IDENTIFICATION</scope>
</reference>
<sequence length="533" mass="59779">MCFFLVLFQGSCVPQLRQVSFCAMEVKGCRQRWKLNRRELQSKRCSTPEVTERVKIEKGDKEEPCKGVTMAATSKYLTGRQYLTRKPLFSVEEHVSILKKTQELIPQRLSRSPIEVSLPSTSEEDLGSPLGVSELHHEDSATFGTSFPGNRLAQQSLSRSNFKVCGLDLPPKPRLTSTVLYPTYSPCSNKQSQAQRVIESRRERKLCSSGVNSKEIPKSPYQADYWACAIPETLPPSPDRHSTAWDPSKEYQELLDYTYPLRPRQVDSEWDSSKSLQGDSLQTNLNLQDSGIAMGHLCSSTSLPGLDISTGARGQSRERITLSSNDMSPDLQFITRSSGEPLSLLSLSSDCLDCSEDRGEINPFINDSLNYMRSTSTFSFRLIVRVWRCVILRFLTLRKIQTKTILSPSAAVYVGHAEAGLARPGLKKAETLVDRLCGLSLIDPKESLEGQEQTLMYCMFQVFCSHLELLIQQLNAVSEKMELLTEPTVDVDHGKSSLADYQVKDKLKHEPLTPIVMVNHELCSCNAQTNVCF</sequence>
<name>A0A3Q4IBV4_NEOBR</name>
<dbReference type="AlphaFoldDB" id="A0A3Q4IBV4"/>
<dbReference type="GeneTree" id="ENSGT00810000125473"/>
<accession>A0A3Q4IBV4</accession>
<dbReference type="OMA" id="HPENERQ"/>
<dbReference type="Ensembl" id="ENSNBRT00000032715.1">
    <property type="protein sequence ID" value="ENSNBRP00000031908.1"/>
    <property type="gene ID" value="ENSNBRG00000024240.1"/>
</dbReference>